<organism evidence="4 5">
    <name type="scientific">Lacticaseibacillus brantae DSM 23927</name>
    <dbReference type="NCBI Taxonomy" id="1423727"/>
    <lineage>
        <taxon>Bacteria</taxon>
        <taxon>Bacillati</taxon>
        <taxon>Bacillota</taxon>
        <taxon>Bacilli</taxon>
        <taxon>Lactobacillales</taxon>
        <taxon>Lactobacillaceae</taxon>
        <taxon>Lacticaseibacillus</taxon>
    </lineage>
</organism>
<name>A0A0R2B719_9LACO</name>
<dbReference type="InterPro" id="IPR016898">
    <property type="entry name" value="Polyphosphate_phosphotransfera"/>
</dbReference>
<reference evidence="4 5" key="1">
    <citation type="journal article" date="2015" name="Genome Announc.">
        <title>Expanding the biotechnology potential of lactobacilli through comparative genomics of 213 strains and associated genera.</title>
        <authorList>
            <person name="Sun Z."/>
            <person name="Harris H.M."/>
            <person name="McCann A."/>
            <person name="Guo C."/>
            <person name="Argimon S."/>
            <person name="Zhang W."/>
            <person name="Yang X."/>
            <person name="Jeffery I.B."/>
            <person name="Cooney J.C."/>
            <person name="Kagawa T.F."/>
            <person name="Liu W."/>
            <person name="Song Y."/>
            <person name="Salvetti E."/>
            <person name="Wrobel A."/>
            <person name="Rasinkangas P."/>
            <person name="Parkhill J."/>
            <person name="Rea M.C."/>
            <person name="O'Sullivan O."/>
            <person name="Ritari J."/>
            <person name="Douillard F.P."/>
            <person name="Paul Ross R."/>
            <person name="Yang R."/>
            <person name="Briner A.E."/>
            <person name="Felis G.E."/>
            <person name="de Vos W.M."/>
            <person name="Barrangou R."/>
            <person name="Klaenhammer T.R."/>
            <person name="Caufield P.W."/>
            <person name="Cui Y."/>
            <person name="Zhang H."/>
            <person name="O'Toole P.W."/>
        </authorList>
    </citation>
    <scope>NUCLEOTIDE SEQUENCE [LARGE SCALE GENOMIC DNA]</scope>
    <source>
        <strain evidence="4 5">DSM 23927</strain>
    </source>
</reference>
<dbReference type="InterPro" id="IPR027417">
    <property type="entry name" value="P-loop_NTPase"/>
</dbReference>
<dbReference type="EMBL" id="AYZQ01000002">
    <property type="protein sequence ID" value="KRM72235.1"/>
    <property type="molecule type" value="Genomic_DNA"/>
</dbReference>
<dbReference type="AlphaFoldDB" id="A0A0R2B719"/>
<dbReference type="InterPro" id="IPR022300">
    <property type="entry name" value="PPK2-rel_1"/>
</dbReference>
<dbReference type="Gene3D" id="3.40.50.300">
    <property type="entry name" value="P-loop containing nucleotide triphosphate hydrolases"/>
    <property type="match status" value="1"/>
</dbReference>
<evidence type="ECO:0000256" key="2">
    <source>
        <dbReference type="ARBA" id="ARBA00022777"/>
    </source>
</evidence>
<proteinExistence type="predicted"/>
<accession>A0A0R2B719</accession>
<sequence>MDGKDKFQIKDWATAPKEKVDDKKIKKQIKKDVKQLSEYQEQLYAENSRGLLIVFQAMDAAGKDSMIKNVLSGVNPQGASAASFKQPTSVDLDHDYLWRIHQETPKRGEIKIFNRSHYEDVLIARVHPEILTTENIPGITSVKDITPDFYKQRYEQIVNFEQYLTDTGFTVLKFFLHLSKDEQKNRFMRRIEIPEKNWKFSESDVKERQFWPDYQKAYEDAIQNTATKANPWYVIPSDDKWYSRLLVSEIINERVKALNLSYPVVDDARKSELQNILKLLQNEKE</sequence>
<evidence type="ECO:0000313" key="4">
    <source>
        <dbReference type="EMBL" id="KRM72235.1"/>
    </source>
</evidence>
<dbReference type="PANTHER" id="PTHR34383:SF3">
    <property type="entry name" value="POLYPHOSPHATE:AMP PHOSPHOTRANSFERASE"/>
    <property type="match status" value="1"/>
</dbReference>
<comment type="caution">
    <text evidence="4">The sequence shown here is derived from an EMBL/GenBank/DDBJ whole genome shotgun (WGS) entry which is preliminary data.</text>
</comment>
<dbReference type="GO" id="GO:0008976">
    <property type="term" value="F:polyphosphate kinase activity"/>
    <property type="evidence" value="ECO:0007669"/>
    <property type="project" value="InterPro"/>
</dbReference>
<evidence type="ECO:0000313" key="5">
    <source>
        <dbReference type="Proteomes" id="UP000051672"/>
    </source>
</evidence>
<dbReference type="SUPFAM" id="SSF52540">
    <property type="entry name" value="P-loop containing nucleoside triphosphate hydrolases"/>
    <property type="match status" value="1"/>
</dbReference>
<dbReference type="STRING" id="1423727.FC34_GL001220"/>
<dbReference type="Proteomes" id="UP000051672">
    <property type="component" value="Unassembled WGS sequence"/>
</dbReference>
<protein>
    <recommendedName>
        <fullName evidence="3">Polyphosphate kinase-2-related domain-containing protein</fullName>
    </recommendedName>
</protein>
<keyword evidence="1" id="KW-0808">Transferase</keyword>
<dbReference type="Pfam" id="PF03976">
    <property type="entry name" value="PPK2"/>
    <property type="match status" value="1"/>
</dbReference>
<gene>
    <name evidence="4" type="ORF">FC34_GL001220</name>
</gene>
<dbReference type="NCBIfam" id="TIGR03709">
    <property type="entry name" value="PPK2_rel_1"/>
    <property type="match status" value="1"/>
</dbReference>
<dbReference type="PATRIC" id="fig|1423727.3.peg.1240"/>
<evidence type="ECO:0000259" key="3">
    <source>
        <dbReference type="Pfam" id="PF03976"/>
    </source>
</evidence>
<dbReference type="GO" id="GO:0006797">
    <property type="term" value="P:polyphosphate metabolic process"/>
    <property type="evidence" value="ECO:0007669"/>
    <property type="project" value="InterPro"/>
</dbReference>
<evidence type="ECO:0000256" key="1">
    <source>
        <dbReference type="ARBA" id="ARBA00022679"/>
    </source>
</evidence>
<keyword evidence="2" id="KW-0418">Kinase</keyword>
<dbReference type="PANTHER" id="PTHR34383">
    <property type="entry name" value="POLYPHOSPHATE:AMP PHOSPHOTRANSFERASE-RELATED"/>
    <property type="match status" value="1"/>
</dbReference>
<keyword evidence="5" id="KW-1185">Reference proteome</keyword>
<feature type="domain" description="Polyphosphate kinase-2-related" evidence="3">
    <location>
        <begin position="20"/>
        <end position="258"/>
    </location>
</feature>
<dbReference type="PIRSF" id="PIRSF028756">
    <property type="entry name" value="PPK2_prd"/>
    <property type="match status" value="1"/>
</dbReference>
<dbReference type="InterPro" id="IPR022488">
    <property type="entry name" value="PPK2-related"/>
</dbReference>